<keyword evidence="4" id="KW-1185">Reference proteome</keyword>
<evidence type="ECO:0000259" key="3">
    <source>
        <dbReference type="SMART" id="SM00198"/>
    </source>
</evidence>
<dbReference type="WBParaSite" id="SVE_0672900.1">
    <property type="protein sequence ID" value="SVE_0672900.1"/>
    <property type="gene ID" value="SVE_0672900"/>
</dbReference>
<dbReference type="PANTHER" id="PTHR10334">
    <property type="entry name" value="CYSTEINE-RICH SECRETORY PROTEIN-RELATED"/>
    <property type="match status" value="1"/>
</dbReference>
<dbReference type="Pfam" id="PF00188">
    <property type="entry name" value="CAP"/>
    <property type="match status" value="1"/>
</dbReference>
<dbReference type="SMART" id="SM00198">
    <property type="entry name" value="SCP"/>
    <property type="match status" value="1"/>
</dbReference>
<keyword evidence="2" id="KW-0472">Membrane</keyword>
<feature type="region of interest" description="Disordered" evidence="1">
    <location>
        <begin position="200"/>
        <end position="220"/>
    </location>
</feature>
<proteinExistence type="predicted"/>
<dbReference type="InterPro" id="IPR035940">
    <property type="entry name" value="CAP_sf"/>
</dbReference>
<evidence type="ECO:0000256" key="1">
    <source>
        <dbReference type="SAM" id="MobiDB-lite"/>
    </source>
</evidence>
<organism evidence="4 5">
    <name type="scientific">Strongyloides venezuelensis</name>
    <name type="common">Threadworm</name>
    <dbReference type="NCBI Taxonomy" id="75913"/>
    <lineage>
        <taxon>Eukaryota</taxon>
        <taxon>Metazoa</taxon>
        <taxon>Ecdysozoa</taxon>
        <taxon>Nematoda</taxon>
        <taxon>Chromadorea</taxon>
        <taxon>Rhabditida</taxon>
        <taxon>Tylenchina</taxon>
        <taxon>Panagrolaimomorpha</taxon>
        <taxon>Strongyloidoidea</taxon>
        <taxon>Strongyloididae</taxon>
        <taxon>Strongyloides</taxon>
    </lineage>
</organism>
<evidence type="ECO:0000313" key="5">
    <source>
        <dbReference type="WBParaSite" id="SVE_0672900.1"/>
    </source>
</evidence>
<sequence length="392" mass="45227">MNPPPLPEKRKGYTITRNRAYANPRLHNRFGIESYIGSMEKLYICDDKLFYNYDDAKKCCQVANKRRTSGDIQIKCQARYFRSYDRNAIKRLNKKKYISNSLSGSKISLPGSTNSLSGSSRSSSRESLAKSYGDLSSRKNSMSGSNTNLLPIGKFMSKSSGDLLYERDSKSRSSFEISKRKNDLTKSSIDLLERRKSLTKSKESLNKNEINDKNKKGSLDEHSSKKITSFQIWHRVWESCSFRCYSKNHYERLRILMLKEINTYRSIHGVEHLVSTQQLVELAQVLADKYAMRQTLEIHKRFAYGVLYTYVNAFSVSVIVRNWYDTNTKYSFRWGKLKSSVAKNFAQLVWKSTKQIGIGIQDEDGLVYVVCLFFPKGNEKGNYKKNILKAKS</sequence>
<dbReference type="Proteomes" id="UP000035680">
    <property type="component" value="Unassembled WGS sequence"/>
</dbReference>
<feature type="region of interest" description="Disordered" evidence="1">
    <location>
        <begin position="109"/>
        <end position="148"/>
    </location>
</feature>
<accession>A0A0K0FD11</accession>
<name>A0A0K0FD11_STRVS</name>
<evidence type="ECO:0000256" key="2">
    <source>
        <dbReference type="SAM" id="Phobius"/>
    </source>
</evidence>
<reference evidence="5" key="2">
    <citation type="submission" date="2015-08" db="UniProtKB">
        <authorList>
            <consortium name="WormBaseParasite"/>
        </authorList>
    </citation>
    <scope>IDENTIFICATION</scope>
</reference>
<dbReference type="SUPFAM" id="SSF55797">
    <property type="entry name" value="PR-1-like"/>
    <property type="match status" value="1"/>
</dbReference>
<protein>
    <submittedName>
        <fullName evidence="5">CAP domain-containing protein (inferred by orthology to a zebrafish protein)</fullName>
    </submittedName>
</protein>
<reference evidence="4" key="1">
    <citation type="submission" date="2014-07" db="EMBL/GenBank/DDBJ databases">
        <authorList>
            <person name="Martin A.A"/>
            <person name="De Silva N."/>
        </authorList>
    </citation>
    <scope>NUCLEOTIDE SEQUENCE</scope>
</reference>
<keyword evidence="2" id="KW-1133">Transmembrane helix</keyword>
<evidence type="ECO:0000313" key="4">
    <source>
        <dbReference type="Proteomes" id="UP000035680"/>
    </source>
</evidence>
<dbReference type="Gene3D" id="3.40.33.10">
    <property type="entry name" value="CAP"/>
    <property type="match status" value="1"/>
</dbReference>
<feature type="compositionally biased region" description="Polar residues" evidence="1">
    <location>
        <begin position="138"/>
        <end position="148"/>
    </location>
</feature>
<dbReference type="AlphaFoldDB" id="A0A0K0FD11"/>
<feature type="transmembrane region" description="Helical" evidence="2">
    <location>
        <begin position="302"/>
        <end position="324"/>
    </location>
</feature>
<feature type="domain" description="SCP" evidence="3">
    <location>
        <begin position="252"/>
        <end position="381"/>
    </location>
</feature>
<keyword evidence="2" id="KW-0812">Transmembrane</keyword>
<dbReference type="InterPro" id="IPR001283">
    <property type="entry name" value="CRISP-related"/>
</dbReference>
<dbReference type="InterPro" id="IPR014044">
    <property type="entry name" value="CAP_dom"/>
</dbReference>
<feature type="compositionally biased region" description="Low complexity" evidence="1">
    <location>
        <begin position="109"/>
        <end position="122"/>
    </location>
</feature>